<organism evidence="2 3">
    <name type="scientific">Streptomyces viridochromogenes</name>
    <dbReference type="NCBI Taxonomy" id="1938"/>
    <lineage>
        <taxon>Bacteria</taxon>
        <taxon>Bacillati</taxon>
        <taxon>Actinomycetota</taxon>
        <taxon>Actinomycetes</taxon>
        <taxon>Kitasatosporales</taxon>
        <taxon>Streptomycetaceae</taxon>
        <taxon>Streptomyces</taxon>
    </lineage>
</organism>
<protein>
    <submittedName>
        <fullName evidence="2">Histidine kinase</fullName>
    </submittedName>
</protein>
<evidence type="ECO:0000313" key="2">
    <source>
        <dbReference type="EMBL" id="KOG23120.1"/>
    </source>
</evidence>
<keyword evidence="2" id="KW-0808">Transferase</keyword>
<dbReference type="PANTHER" id="PTHR30348">
    <property type="entry name" value="UNCHARACTERIZED PROTEIN YECE"/>
    <property type="match status" value="1"/>
</dbReference>
<reference evidence="2 3" key="1">
    <citation type="submission" date="2015-06" db="EMBL/GenBank/DDBJ databases">
        <authorList>
            <person name="Hoefler B.C."/>
            <person name="Straight P.D."/>
        </authorList>
    </citation>
    <scope>NUCLEOTIDE SEQUENCE [LARGE SCALE GENOMIC DNA]</scope>
    <source>
        <strain evidence="2 3">NRRL 3427</strain>
    </source>
</reference>
<dbReference type="OrthoDB" id="9780310at2"/>
<dbReference type="RefSeq" id="WP_033208836.1">
    <property type="nucleotide sequence ID" value="NZ_LGUP01000226.1"/>
</dbReference>
<dbReference type="InterPro" id="IPR002763">
    <property type="entry name" value="DUF72"/>
</dbReference>
<dbReference type="Gene3D" id="3.20.20.410">
    <property type="entry name" value="Protein of unknown function UPF0759"/>
    <property type="match status" value="1"/>
</dbReference>
<proteinExistence type="predicted"/>
<evidence type="ECO:0000256" key="1">
    <source>
        <dbReference type="SAM" id="MobiDB-lite"/>
    </source>
</evidence>
<dbReference type="Proteomes" id="UP000037023">
    <property type="component" value="Unassembled WGS sequence"/>
</dbReference>
<dbReference type="PATRIC" id="fig|1938.6.peg.4403"/>
<gene>
    <name evidence="2" type="ORF">ADK34_20460</name>
</gene>
<dbReference type="InterPro" id="IPR036520">
    <property type="entry name" value="UPF0759_sf"/>
</dbReference>
<dbReference type="SUPFAM" id="SSF117396">
    <property type="entry name" value="TM1631-like"/>
    <property type="match status" value="1"/>
</dbReference>
<comment type="caution">
    <text evidence="2">The sequence shown here is derived from an EMBL/GenBank/DDBJ whole genome shotgun (WGS) entry which is preliminary data.</text>
</comment>
<dbReference type="Pfam" id="PF01904">
    <property type="entry name" value="DUF72"/>
    <property type="match status" value="1"/>
</dbReference>
<sequence length="269" mass="30382">MTVFVGTSGWQYKDWRGTFYPEGVPQRLWLEEYTRRFATVENNSVFYGLPERDTFATWRKRTPEGFVMAVKANRRLTHVERLREPEELVAQLTGRAEALGDRLGPVLLQFPPSLRADPGLLDAVLACFPAGVRVAVEPRHASWWTDRTEAVLVERGAALCWADRRSRPVTPLWRTADWGYLRLHEGRARPWPAYGRRALEGWAGRIAGSWPEGADAYVYFNNDPGVEAVRDAASFRRLMSEAGRTVALPAEPADGWETAGRGGRDSSHE</sequence>
<name>A0A0L8KB49_STRVR</name>
<feature type="region of interest" description="Disordered" evidence="1">
    <location>
        <begin position="249"/>
        <end position="269"/>
    </location>
</feature>
<evidence type="ECO:0000313" key="3">
    <source>
        <dbReference type="Proteomes" id="UP000037023"/>
    </source>
</evidence>
<dbReference type="PANTHER" id="PTHR30348:SF4">
    <property type="entry name" value="DUF72 DOMAIN-CONTAINING PROTEIN"/>
    <property type="match status" value="1"/>
</dbReference>
<keyword evidence="2" id="KW-0418">Kinase</keyword>
<dbReference type="AlphaFoldDB" id="A0A0L8KB49"/>
<dbReference type="GO" id="GO:0016301">
    <property type="term" value="F:kinase activity"/>
    <property type="evidence" value="ECO:0007669"/>
    <property type="project" value="UniProtKB-KW"/>
</dbReference>
<accession>A0A0L8KB49</accession>
<dbReference type="EMBL" id="LGUP01000226">
    <property type="protein sequence ID" value="KOG23120.1"/>
    <property type="molecule type" value="Genomic_DNA"/>
</dbReference>